<keyword evidence="2" id="KW-1185">Reference proteome</keyword>
<organism evidence="1 2">
    <name type="scientific">Phytophthora fragariaefolia</name>
    <dbReference type="NCBI Taxonomy" id="1490495"/>
    <lineage>
        <taxon>Eukaryota</taxon>
        <taxon>Sar</taxon>
        <taxon>Stramenopiles</taxon>
        <taxon>Oomycota</taxon>
        <taxon>Peronosporomycetes</taxon>
        <taxon>Peronosporales</taxon>
        <taxon>Peronosporaceae</taxon>
        <taxon>Phytophthora</taxon>
    </lineage>
</organism>
<proteinExistence type="predicted"/>
<dbReference type="EMBL" id="BSXT01000131">
    <property type="protein sequence ID" value="GMF18518.1"/>
    <property type="molecule type" value="Genomic_DNA"/>
</dbReference>
<dbReference type="Proteomes" id="UP001165121">
    <property type="component" value="Unassembled WGS sequence"/>
</dbReference>
<evidence type="ECO:0000313" key="1">
    <source>
        <dbReference type="EMBL" id="GMF18518.1"/>
    </source>
</evidence>
<reference evidence="1" key="1">
    <citation type="submission" date="2023-04" db="EMBL/GenBank/DDBJ databases">
        <title>Phytophthora fragariaefolia NBRC 109709.</title>
        <authorList>
            <person name="Ichikawa N."/>
            <person name="Sato H."/>
            <person name="Tonouchi N."/>
        </authorList>
    </citation>
    <scope>NUCLEOTIDE SEQUENCE</scope>
    <source>
        <strain evidence="1">NBRC 109709</strain>
    </source>
</reference>
<name>A0A9W6TMT7_9STRA</name>
<gene>
    <name evidence="1" type="ORF">Pfra01_000165400</name>
</gene>
<evidence type="ECO:0000313" key="2">
    <source>
        <dbReference type="Proteomes" id="UP001165121"/>
    </source>
</evidence>
<accession>A0A9W6TMT7</accession>
<sequence>MDAVHCRHFASPINHFRDNRDDGQPLNGYIWSDVSNRVFGEMWLIDGSTTSLSADSRLSSRPKSWRQMHFATRIGYWKKDDDSELENQFWSPRFNGSHEVKLFCVMYGHAQAFSTRIAREALVHNLQNTILVDTLILTYLL</sequence>
<protein>
    <submittedName>
        <fullName evidence="1">Unnamed protein product</fullName>
    </submittedName>
</protein>
<dbReference type="AlphaFoldDB" id="A0A9W6TMT7"/>
<comment type="caution">
    <text evidence="1">The sequence shown here is derived from an EMBL/GenBank/DDBJ whole genome shotgun (WGS) entry which is preliminary data.</text>
</comment>